<keyword evidence="2 4" id="KW-0863">Zinc-finger</keyword>
<name>A0A7J6M6N3_PEROL</name>
<feature type="domain" description="C3H1-type" evidence="6">
    <location>
        <begin position="323"/>
        <end position="350"/>
    </location>
</feature>
<evidence type="ECO:0000256" key="1">
    <source>
        <dbReference type="ARBA" id="ARBA00022723"/>
    </source>
</evidence>
<evidence type="ECO:0000313" key="8">
    <source>
        <dbReference type="Proteomes" id="UP000570595"/>
    </source>
</evidence>
<reference evidence="7 8" key="1">
    <citation type="submission" date="2020-04" db="EMBL/GenBank/DDBJ databases">
        <title>Perkinsus olseni comparative genomics.</title>
        <authorList>
            <person name="Bogema D.R."/>
        </authorList>
    </citation>
    <scope>NUCLEOTIDE SEQUENCE [LARGE SCALE GENOMIC DNA]</scope>
    <source>
        <strain evidence="7">ATCC PRA-179</strain>
    </source>
</reference>
<comment type="caution">
    <text evidence="7">The sequence shown here is derived from an EMBL/GenBank/DDBJ whole genome shotgun (WGS) entry which is preliminary data.</text>
</comment>
<evidence type="ECO:0000256" key="3">
    <source>
        <dbReference type="ARBA" id="ARBA00022833"/>
    </source>
</evidence>
<dbReference type="SMART" id="SM00356">
    <property type="entry name" value="ZnF_C3H1"/>
    <property type="match status" value="1"/>
</dbReference>
<evidence type="ECO:0000313" key="7">
    <source>
        <dbReference type="EMBL" id="KAF4667086.1"/>
    </source>
</evidence>
<feature type="region of interest" description="Disordered" evidence="5">
    <location>
        <begin position="302"/>
        <end position="324"/>
    </location>
</feature>
<feature type="zinc finger region" description="C3H1-type" evidence="4">
    <location>
        <begin position="323"/>
        <end position="350"/>
    </location>
</feature>
<dbReference type="GO" id="GO:0008270">
    <property type="term" value="F:zinc ion binding"/>
    <property type="evidence" value="ECO:0007669"/>
    <property type="project" value="UniProtKB-KW"/>
</dbReference>
<dbReference type="PROSITE" id="PS50103">
    <property type="entry name" value="ZF_C3H1"/>
    <property type="match status" value="1"/>
</dbReference>
<keyword evidence="1 4" id="KW-0479">Metal-binding</keyword>
<gene>
    <name evidence="7" type="ORF">FOZ61_008840</name>
</gene>
<dbReference type="OrthoDB" id="10328527at2759"/>
<sequence length="364" mass="40406">MPLSEAAAEMVERHCSAVDGLFEAVSKALDEAKITQVMMISSLTTRSIDELTAKIAIDGLKDMRVLVDTSLRSCVKDCQFQLDLCKAGQKATPVAKTEKEWGNQMRRRATVLKNFLLADQIPVELMPPAVVWKKLTDNPSAFIDFGKELVEPKSGKSTGSKDNADPMKVEFVLNDVPQSLAFPREEKTPMGGALWFQCFHRFCVAVMLATVTPEKVDDKAKLEIDWLTLQGYGFRVAQVASLYGWEMALEVDEAFRRFVDKAYSEAHISLSDCYKNIAKFSQLKVDVRLNAKDFQKADAGRATSRAVSGDSKGSKSSNGQKKKRKRGLCYEFIGGRCEYGDDCKFLHERRGAADASKSQAAAKK</sequence>
<dbReference type="AlphaFoldDB" id="A0A7J6M6N3"/>
<dbReference type="SUPFAM" id="SSF90229">
    <property type="entry name" value="CCCH zinc finger"/>
    <property type="match status" value="1"/>
</dbReference>
<protein>
    <recommendedName>
        <fullName evidence="6">C3H1-type domain-containing protein</fullName>
    </recommendedName>
</protein>
<evidence type="ECO:0000256" key="4">
    <source>
        <dbReference type="PROSITE-ProRule" id="PRU00723"/>
    </source>
</evidence>
<accession>A0A7J6M6N3</accession>
<evidence type="ECO:0000256" key="2">
    <source>
        <dbReference type="ARBA" id="ARBA00022771"/>
    </source>
</evidence>
<evidence type="ECO:0000256" key="5">
    <source>
        <dbReference type="SAM" id="MobiDB-lite"/>
    </source>
</evidence>
<dbReference type="InterPro" id="IPR036855">
    <property type="entry name" value="Znf_CCCH_sf"/>
</dbReference>
<evidence type="ECO:0000259" key="6">
    <source>
        <dbReference type="PROSITE" id="PS50103"/>
    </source>
</evidence>
<dbReference type="InterPro" id="IPR000571">
    <property type="entry name" value="Znf_CCCH"/>
</dbReference>
<feature type="compositionally biased region" description="Low complexity" evidence="5">
    <location>
        <begin position="308"/>
        <end position="319"/>
    </location>
</feature>
<feature type="non-terminal residue" evidence="7">
    <location>
        <position position="364"/>
    </location>
</feature>
<dbReference type="Gene3D" id="4.10.1000.10">
    <property type="entry name" value="Zinc finger, CCCH-type"/>
    <property type="match status" value="1"/>
</dbReference>
<dbReference type="Proteomes" id="UP000570595">
    <property type="component" value="Unassembled WGS sequence"/>
</dbReference>
<keyword evidence="3 4" id="KW-0862">Zinc</keyword>
<proteinExistence type="predicted"/>
<dbReference type="EMBL" id="JABAHT010000060">
    <property type="protein sequence ID" value="KAF4667086.1"/>
    <property type="molecule type" value="Genomic_DNA"/>
</dbReference>
<organism evidence="7 8">
    <name type="scientific">Perkinsus olseni</name>
    <name type="common">Perkinsus atlanticus</name>
    <dbReference type="NCBI Taxonomy" id="32597"/>
    <lineage>
        <taxon>Eukaryota</taxon>
        <taxon>Sar</taxon>
        <taxon>Alveolata</taxon>
        <taxon>Perkinsozoa</taxon>
        <taxon>Perkinsea</taxon>
        <taxon>Perkinsida</taxon>
        <taxon>Perkinsidae</taxon>
        <taxon>Perkinsus</taxon>
    </lineage>
</organism>